<accession>A0ABR3G804</accession>
<sequence>MRAVDRLEVNFNNNDISNDGYERIIGDKVGGSGDDVMDDNDDRHNDMMEDSVNETGPYRA</sequence>
<keyword evidence="3" id="KW-1185">Reference proteome</keyword>
<name>A0ABR3G804_9PEZI</name>
<organism evidence="2 3">
    <name type="scientific">Discina gigas</name>
    <dbReference type="NCBI Taxonomy" id="1032678"/>
    <lineage>
        <taxon>Eukaryota</taxon>
        <taxon>Fungi</taxon>
        <taxon>Dikarya</taxon>
        <taxon>Ascomycota</taxon>
        <taxon>Pezizomycotina</taxon>
        <taxon>Pezizomycetes</taxon>
        <taxon>Pezizales</taxon>
        <taxon>Discinaceae</taxon>
        <taxon>Discina</taxon>
    </lineage>
</organism>
<dbReference type="Proteomes" id="UP001447188">
    <property type="component" value="Unassembled WGS sequence"/>
</dbReference>
<evidence type="ECO:0000313" key="3">
    <source>
        <dbReference type="Proteomes" id="UP001447188"/>
    </source>
</evidence>
<evidence type="ECO:0000313" key="2">
    <source>
        <dbReference type="EMBL" id="KAL0632060.1"/>
    </source>
</evidence>
<feature type="region of interest" description="Disordered" evidence="1">
    <location>
        <begin position="26"/>
        <end position="60"/>
    </location>
</feature>
<comment type="caution">
    <text evidence="2">The sequence shown here is derived from an EMBL/GenBank/DDBJ whole genome shotgun (WGS) entry which is preliminary data.</text>
</comment>
<dbReference type="EMBL" id="JBBBZM010000190">
    <property type="protein sequence ID" value="KAL0632060.1"/>
    <property type="molecule type" value="Genomic_DNA"/>
</dbReference>
<protein>
    <submittedName>
        <fullName evidence="2">Uncharacterized protein</fullName>
    </submittedName>
</protein>
<gene>
    <name evidence="2" type="ORF">Q9L58_009068</name>
</gene>
<proteinExistence type="predicted"/>
<evidence type="ECO:0000256" key="1">
    <source>
        <dbReference type="SAM" id="MobiDB-lite"/>
    </source>
</evidence>
<reference evidence="2 3" key="1">
    <citation type="submission" date="2024-02" db="EMBL/GenBank/DDBJ databases">
        <title>Discinaceae phylogenomics.</title>
        <authorList>
            <person name="Dirks A.C."/>
            <person name="James T.Y."/>
        </authorList>
    </citation>
    <scope>NUCLEOTIDE SEQUENCE [LARGE SCALE GENOMIC DNA]</scope>
    <source>
        <strain evidence="2 3">ACD0624</strain>
    </source>
</reference>